<accession>A0A1M6M075</accession>
<dbReference type="GO" id="GO:0009103">
    <property type="term" value="P:lipopolysaccharide biosynthetic process"/>
    <property type="evidence" value="ECO:0007669"/>
    <property type="project" value="UniProtKB-ARBA"/>
</dbReference>
<evidence type="ECO:0000256" key="5">
    <source>
        <dbReference type="ARBA" id="ARBA00022692"/>
    </source>
</evidence>
<dbReference type="OrthoDB" id="9761985at2"/>
<dbReference type="RefSeq" id="WP_073475746.1">
    <property type="nucleotide sequence ID" value="NZ_FQZU01000011.1"/>
</dbReference>
<evidence type="ECO:0000256" key="4">
    <source>
        <dbReference type="ARBA" id="ARBA00022679"/>
    </source>
</evidence>
<proteinExistence type="predicted"/>
<evidence type="ECO:0000256" key="6">
    <source>
        <dbReference type="ARBA" id="ARBA00022989"/>
    </source>
</evidence>
<evidence type="ECO:0000313" key="11">
    <source>
        <dbReference type="Proteomes" id="UP000183994"/>
    </source>
</evidence>
<dbReference type="AlphaFoldDB" id="A0A1M6M075"/>
<dbReference type="InterPro" id="IPR050297">
    <property type="entry name" value="LipidA_mod_glycosyltrf_83"/>
</dbReference>
<organism evidence="10 11">
    <name type="scientific">Desulfatibacillum alkenivorans DSM 16219</name>
    <dbReference type="NCBI Taxonomy" id="1121393"/>
    <lineage>
        <taxon>Bacteria</taxon>
        <taxon>Pseudomonadati</taxon>
        <taxon>Thermodesulfobacteriota</taxon>
        <taxon>Desulfobacteria</taxon>
        <taxon>Desulfobacterales</taxon>
        <taxon>Desulfatibacillaceae</taxon>
        <taxon>Desulfatibacillum</taxon>
    </lineage>
</organism>
<sequence length="485" mass="54068">MPGLNNKHPKNMKLVLDAGGQAAAAEEALPGNLRWGLLLFLIALCLRITFYTALCDAEAFAKYTVLAWEAARGADLGERLLDVSPLYLTLLWGVCKAAPGALKYMPLIQLILGAFIPIIIYGLGLRLFTRQVGFAAGLIYAMYGGGMILESTLEPYVFVALLNGLAVYCLVRSMEWEQASIRFIAAAGILSGLSVLAKPNFLLFVVFACVWIHFALRKVRQFKQANLYPLVFLAAALIIIAPVTVRNYVKFNDFVLVTADYGKVFFHGNAGATTVFIPQYLPGQDKPAPGDLPVDYAHVAFRKKASQLAGRDLSPSQAARFWTKITLRDFKEHPRKHVKLEGRKLALFFHNFEIHHIQANHYRYMESLRYPFLRYGLIASLGLLGMALCLREKRRFALLYGVVGVYLVSGLIFVVNSRYRAPAVPYLCLFAGAVFHYTAAFFVEKQTKALALTLIALACLLALTHLTYSKEISDYLLTVMQMYPK</sequence>
<dbReference type="PANTHER" id="PTHR33908">
    <property type="entry name" value="MANNOSYLTRANSFERASE YKCB-RELATED"/>
    <property type="match status" value="1"/>
</dbReference>
<dbReference type="InterPro" id="IPR038731">
    <property type="entry name" value="RgtA/B/C-like"/>
</dbReference>
<keyword evidence="11" id="KW-1185">Reference proteome</keyword>
<evidence type="ECO:0000256" key="7">
    <source>
        <dbReference type="ARBA" id="ARBA00023136"/>
    </source>
</evidence>
<keyword evidence="6 8" id="KW-1133">Transmembrane helix</keyword>
<keyword evidence="2" id="KW-1003">Cell membrane</keyword>
<evidence type="ECO:0000256" key="2">
    <source>
        <dbReference type="ARBA" id="ARBA00022475"/>
    </source>
</evidence>
<feature type="transmembrane region" description="Helical" evidence="8">
    <location>
        <begin position="107"/>
        <end position="125"/>
    </location>
</feature>
<dbReference type="GO" id="GO:0016763">
    <property type="term" value="F:pentosyltransferase activity"/>
    <property type="evidence" value="ECO:0007669"/>
    <property type="project" value="TreeGrafter"/>
</dbReference>
<feature type="transmembrane region" description="Helical" evidence="8">
    <location>
        <begin position="35"/>
        <end position="54"/>
    </location>
</feature>
<feature type="transmembrane region" description="Helical" evidence="8">
    <location>
        <begin position="397"/>
        <end position="417"/>
    </location>
</feature>
<evidence type="ECO:0000313" key="10">
    <source>
        <dbReference type="EMBL" id="SHJ76909.1"/>
    </source>
</evidence>
<dbReference type="STRING" id="1121393.SAMN02745216_02239"/>
<keyword evidence="5 8" id="KW-0812">Transmembrane</keyword>
<feature type="transmembrane region" description="Helical" evidence="8">
    <location>
        <begin position="450"/>
        <end position="468"/>
    </location>
</feature>
<dbReference type="Pfam" id="PF13231">
    <property type="entry name" value="PMT_2"/>
    <property type="match status" value="1"/>
</dbReference>
<feature type="transmembrane region" description="Helical" evidence="8">
    <location>
        <begin position="372"/>
        <end position="390"/>
    </location>
</feature>
<dbReference type="PANTHER" id="PTHR33908:SF11">
    <property type="entry name" value="MEMBRANE PROTEIN"/>
    <property type="match status" value="1"/>
</dbReference>
<dbReference type="EMBL" id="FQZU01000011">
    <property type="protein sequence ID" value="SHJ76909.1"/>
    <property type="molecule type" value="Genomic_DNA"/>
</dbReference>
<comment type="subcellular location">
    <subcellularLocation>
        <location evidence="1">Cell membrane</location>
        <topology evidence="1">Multi-pass membrane protein</topology>
    </subcellularLocation>
</comment>
<keyword evidence="4 10" id="KW-0808">Transferase</keyword>
<name>A0A1M6M075_9BACT</name>
<dbReference type="Proteomes" id="UP000183994">
    <property type="component" value="Unassembled WGS sequence"/>
</dbReference>
<evidence type="ECO:0000259" key="9">
    <source>
        <dbReference type="Pfam" id="PF13231"/>
    </source>
</evidence>
<feature type="transmembrane region" description="Helical" evidence="8">
    <location>
        <begin position="423"/>
        <end position="443"/>
    </location>
</feature>
<keyword evidence="7 8" id="KW-0472">Membrane</keyword>
<protein>
    <submittedName>
        <fullName evidence="10">Dolichyl-phosphate-mannose-protein mannosyltransferase</fullName>
    </submittedName>
</protein>
<gene>
    <name evidence="10" type="ORF">SAMN02745216_02239</name>
</gene>
<evidence type="ECO:0000256" key="3">
    <source>
        <dbReference type="ARBA" id="ARBA00022676"/>
    </source>
</evidence>
<evidence type="ECO:0000256" key="1">
    <source>
        <dbReference type="ARBA" id="ARBA00004651"/>
    </source>
</evidence>
<feature type="transmembrane region" description="Helical" evidence="8">
    <location>
        <begin position="226"/>
        <end position="245"/>
    </location>
</feature>
<feature type="domain" description="Glycosyltransferase RgtA/B/C/D-like" evidence="9">
    <location>
        <begin position="101"/>
        <end position="244"/>
    </location>
</feature>
<feature type="transmembrane region" description="Helical" evidence="8">
    <location>
        <begin position="201"/>
        <end position="219"/>
    </location>
</feature>
<reference evidence="11" key="1">
    <citation type="submission" date="2016-11" db="EMBL/GenBank/DDBJ databases">
        <authorList>
            <person name="Varghese N."/>
            <person name="Submissions S."/>
        </authorList>
    </citation>
    <scope>NUCLEOTIDE SEQUENCE [LARGE SCALE GENOMIC DNA]</scope>
    <source>
        <strain evidence="11">DSM 16219</strain>
    </source>
</reference>
<evidence type="ECO:0000256" key="8">
    <source>
        <dbReference type="SAM" id="Phobius"/>
    </source>
</evidence>
<feature type="transmembrane region" description="Helical" evidence="8">
    <location>
        <begin position="132"/>
        <end position="149"/>
    </location>
</feature>
<dbReference type="GO" id="GO:0005886">
    <property type="term" value="C:plasma membrane"/>
    <property type="evidence" value="ECO:0007669"/>
    <property type="project" value="UniProtKB-SubCell"/>
</dbReference>
<keyword evidence="3 10" id="KW-0328">Glycosyltransferase</keyword>